<name>A0A834MUU9_VESGE</name>
<organism evidence="4 5">
    <name type="scientific">Vespula germanica</name>
    <name type="common">German yellow jacket</name>
    <name type="synonym">Paravespula germanica</name>
    <dbReference type="NCBI Taxonomy" id="30212"/>
    <lineage>
        <taxon>Eukaryota</taxon>
        <taxon>Metazoa</taxon>
        <taxon>Ecdysozoa</taxon>
        <taxon>Arthropoda</taxon>
        <taxon>Hexapoda</taxon>
        <taxon>Insecta</taxon>
        <taxon>Pterygota</taxon>
        <taxon>Neoptera</taxon>
        <taxon>Endopterygota</taxon>
        <taxon>Hymenoptera</taxon>
        <taxon>Apocrita</taxon>
        <taxon>Aculeata</taxon>
        <taxon>Vespoidea</taxon>
        <taxon>Vespidae</taxon>
        <taxon>Vespinae</taxon>
        <taxon>Vespula</taxon>
    </lineage>
</organism>
<sequence>MEEGEGGPNIIHERSSILHLAFSLCVYGGTSLGLRTGIPLAHHTSPHLTSPHLTSPHLTRCALITPIISSTLALGGRVSSQQNKRPSFVSDEMIATAVSVVNACQTQTGVATADIEAVRNDKWPETPELKCYMYCLWEQFGLIDDKGELNLNGMLTFFQRIPAYRAEVLKGISDCKLIAQGDKCQYAYEFNMCYAKISPRAQLDLRKITAPQRKKCLAETGLTEDIIDEAEIGNFSEDAKLGCYFKCVLEKFNMFTKDGKLNFKMILMSIPEVWKSLAQEMIDNCRDVTGPDRCVLAYNFNRCLYLTNPLAYFIP</sequence>
<comment type="caution">
    <text evidence="4">The sequence shown here is derived from an EMBL/GenBank/DDBJ whole genome shotgun (WGS) entry which is preliminary data.</text>
</comment>
<evidence type="ECO:0000313" key="4">
    <source>
        <dbReference type="EMBL" id="KAF7383823.1"/>
    </source>
</evidence>
<dbReference type="SMART" id="SM00708">
    <property type="entry name" value="PhBP"/>
    <property type="match status" value="2"/>
</dbReference>
<comment type="subcellular location">
    <subcellularLocation>
        <location evidence="1">Secreted</location>
    </subcellularLocation>
</comment>
<dbReference type="PANTHER" id="PTHR21364">
    <property type="entry name" value="GENERAL ODORANT-BINDING PROTEIN 19A"/>
    <property type="match status" value="1"/>
</dbReference>
<dbReference type="CDD" id="cd23992">
    <property type="entry name" value="PBP_GOBP"/>
    <property type="match status" value="2"/>
</dbReference>
<dbReference type="EMBL" id="JACSDZ010000018">
    <property type="protein sequence ID" value="KAF7383823.1"/>
    <property type="molecule type" value="Genomic_DNA"/>
</dbReference>
<dbReference type="InterPro" id="IPR006170">
    <property type="entry name" value="PBP/GOBP"/>
</dbReference>
<accession>A0A834MUU9</accession>
<dbReference type="Proteomes" id="UP000617340">
    <property type="component" value="Unassembled WGS sequence"/>
</dbReference>
<dbReference type="Pfam" id="PF01395">
    <property type="entry name" value="PBP_GOBP"/>
    <property type="match status" value="2"/>
</dbReference>
<reference evidence="4" key="1">
    <citation type="journal article" date="2020" name="G3 (Bethesda)">
        <title>High-Quality Assemblies for Three Invasive Social Wasps from the &lt;i&gt;Vespula&lt;/i&gt; Genus.</title>
        <authorList>
            <person name="Harrop T.W.R."/>
            <person name="Guhlin J."/>
            <person name="McLaughlin G.M."/>
            <person name="Permina E."/>
            <person name="Stockwell P."/>
            <person name="Gilligan J."/>
            <person name="Le Lec M.F."/>
            <person name="Gruber M.A.M."/>
            <person name="Quinn O."/>
            <person name="Lovegrove M."/>
            <person name="Duncan E.J."/>
            <person name="Remnant E.J."/>
            <person name="Van Eeckhoven J."/>
            <person name="Graham B."/>
            <person name="Knapp R.A."/>
            <person name="Langford K.W."/>
            <person name="Kronenberg Z."/>
            <person name="Press M.O."/>
            <person name="Eacker S.M."/>
            <person name="Wilson-Rankin E.E."/>
            <person name="Purcell J."/>
            <person name="Lester P.J."/>
            <person name="Dearden P.K."/>
        </authorList>
    </citation>
    <scope>NUCLEOTIDE SEQUENCE</scope>
    <source>
        <strain evidence="4">Linc-1</strain>
    </source>
</reference>
<gene>
    <name evidence="4" type="ORF">HZH68_014580</name>
</gene>
<evidence type="ECO:0000313" key="5">
    <source>
        <dbReference type="Proteomes" id="UP000617340"/>
    </source>
</evidence>
<evidence type="ECO:0000256" key="2">
    <source>
        <dbReference type="ARBA" id="ARBA00008098"/>
    </source>
</evidence>
<dbReference type="GO" id="GO:0005549">
    <property type="term" value="F:odorant binding"/>
    <property type="evidence" value="ECO:0007669"/>
    <property type="project" value="InterPro"/>
</dbReference>
<dbReference type="FunFam" id="1.10.238.20:FF:000001">
    <property type="entry name" value="General odorant-binding protein lush"/>
    <property type="match status" value="1"/>
</dbReference>
<keyword evidence="5" id="KW-1185">Reference proteome</keyword>
<dbReference type="GO" id="GO:0007608">
    <property type="term" value="P:sensory perception of smell"/>
    <property type="evidence" value="ECO:0007669"/>
    <property type="project" value="UniProtKB-ARBA"/>
</dbReference>
<dbReference type="SUPFAM" id="SSF47565">
    <property type="entry name" value="Insect pheromone/odorant-binding proteins"/>
    <property type="match status" value="2"/>
</dbReference>
<keyword evidence="3" id="KW-0964">Secreted</keyword>
<evidence type="ECO:0000256" key="3">
    <source>
        <dbReference type="ARBA" id="ARBA00022525"/>
    </source>
</evidence>
<dbReference type="AlphaFoldDB" id="A0A834MUU9"/>
<dbReference type="InterPro" id="IPR036728">
    <property type="entry name" value="PBP_GOBP_sf"/>
</dbReference>
<dbReference type="Gene3D" id="1.10.238.20">
    <property type="entry name" value="Pheromone/general odorant binding protein domain"/>
    <property type="match status" value="2"/>
</dbReference>
<protein>
    <submittedName>
        <fullName evidence="4">Uncharacterized protein</fullName>
    </submittedName>
</protein>
<proteinExistence type="inferred from homology"/>
<dbReference type="GO" id="GO:0005576">
    <property type="term" value="C:extracellular region"/>
    <property type="evidence" value="ECO:0007669"/>
    <property type="project" value="UniProtKB-SubCell"/>
</dbReference>
<evidence type="ECO:0000256" key="1">
    <source>
        <dbReference type="ARBA" id="ARBA00004613"/>
    </source>
</evidence>
<comment type="similarity">
    <text evidence="2">Belongs to the PBP/GOBP family.</text>
</comment>
<dbReference type="PANTHER" id="PTHR21364:SF2">
    <property type="entry name" value="GENERAL ODORANT-BINDING PROTEIN 19A"/>
    <property type="match status" value="1"/>
</dbReference>